<dbReference type="InterPro" id="IPR036291">
    <property type="entry name" value="NAD(P)-bd_dom_sf"/>
</dbReference>
<organism evidence="1 2">
    <name type="scientific">Shewanella algidipiscicola</name>
    <dbReference type="NCBI Taxonomy" id="614070"/>
    <lineage>
        <taxon>Bacteria</taxon>
        <taxon>Pseudomonadati</taxon>
        <taxon>Pseudomonadota</taxon>
        <taxon>Gammaproteobacteria</taxon>
        <taxon>Alteromonadales</taxon>
        <taxon>Shewanellaceae</taxon>
        <taxon>Shewanella</taxon>
    </lineage>
</organism>
<accession>A0ABQ4PI64</accession>
<dbReference type="Pfam" id="PF00106">
    <property type="entry name" value="adh_short"/>
    <property type="match status" value="1"/>
</dbReference>
<gene>
    <name evidence="1" type="ORF">TUM4630_19980</name>
</gene>
<dbReference type="InterPro" id="IPR002347">
    <property type="entry name" value="SDR_fam"/>
</dbReference>
<evidence type="ECO:0000313" key="2">
    <source>
        <dbReference type="Proteomes" id="UP000761574"/>
    </source>
</evidence>
<comment type="caution">
    <text evidence="1">The sequence shown here is derived from an EMBL/GenBank/DDBJ whole genome shotgun (WGS) entry which is preliminary data.</text>
</comment>
<dbReference type="Proteomes" id="UP000761574">
    <property type="component" value="Unassembled WGS sequence"/>
</dbReference>
<keyword evidence="2" id="KW-1185">Reference proteome</keyword>
<reference evidence="1 2" key="1">
    <citation type="submission" date="2021-05" db="EMBL/GenBank/DDBJ databases">
        <title>Molecular characterization for Shewanella algae harboring chromosomal blaOXA-55-like strains isolated from clinical and environment sample.</title>
        <authorList>
            <person name="Ohama Y."/>
            <person name="Aoki K."/>
            <person name="Harada S."/>
            <person name="Moriya K."/>
            <person name="Ishii Y."/>
            <person name="Tateda K."/>
        </authorList>
    </citation>
    <scope>NUCLEOTIDE SEQUENCE [LARGE SCALE GENOMIC DNA]</scope>
    <source>
        <strain evidence="1 2">LMG 23746</strain>
    </source>
</reference>
<name>A0ABQ4PI64_9GAMM</name>
<dbReference type="SUPFAM" id="SSF51735">
    <property type="entry name" value="NAD(P)-binding Rossmann-fold domains"/>
    <property type="match status" value="1"/>
</dbReference>
<sequence>MSQHIVITGANRGIGLGFVNHYLKQGMRVTACHRVLPRAATRRCIAAFKSTVSTIKLGETGYYR</sequence>
<protein>
    <submittedName>
        <fullName evidence="1">Uncharacterized protein</fullName>
    </submittedName>
</protein>
<dbReference type="Gene3D" id="3.40.50.720">
    <property type="entry name" value="NAD(P)-binding Rossmann-like Domain"/>
    <property type="match status" value="1"/>
</dbReference>
<proteinExistence type="predicted"/>
<evidence type="ECO:0000313" key="1">
    <source>
        <dbReference type="EMBL" id="GIU47129.1"/>
    </source>
</evidence>
<dbReference type="EMBL" id="BPFB01000020">
    <property type="protein sequence ID" value="GIU47129.1"/>
    <property type="molecule type" value="Genomic_DNA"/>
</dbReference>
<dbReference type="RefSeq" id="WP_308444038.1">
    <property type="nucleotide sequence ID" value="NZ_QPQT01000006.1"/>
</dbReference>